<reference evidence="1" key="1">
    <citation type="journal article" date="2014" name="Front. Microbiol.">
        <title>High frequency of phylogenetically diverse reductive dehalogenase-homologous genes in deep subseafloor sedimentary metagenomes.</title>
        <authorList>
            <person name="Kawai M."/>
            <person name="Futagami T."/>
            <person name="Toyoda A."/>
            <person name="Takaki Y."/>
            <person name="Nishi S."/>
            <person name="Hori S."/>
            <person name="Arai W."/>
            <person name="Tsubouchi T."/>
            <person name="Morono Y."/>
            <person name="Uchiyama I."/>
            <person name="Ito T."/>
            <person name="Fujiyama A."/>
            <person name="Inagaki F."/>
            <person name="Takami H."/>
        </authorList>
    </citation>
    <scope>NUCLEOTIDE SEQUENCE</scope>
    <source>
        <strain evidence="1">Expedition CK06-06</strain>
    </source>
</reference>
<name>X1QJY0_9ZZZZ</name>
<dbReference type="EMBL" id="BARV01024033">
    <property type="protein sequence ID" value="GAI43559.1"/>
    <property type="molecule type" value="Genomic_DNA"/>
</dbReference>
<dbReference type="AlphaFoldDB" id="X1QJY0"/>
<feature type="non-terminal residue" evidence="1">
    <location>
        <position position="192"/>
    </location>
</feature>
<accession>X1QJY0</accession>
<dbReference type="Gene3D" id="3.40.50.2300">
    <property type="match status" value="1"/>
</dbReference>
<dbReference type="PANTHER" id="PTHR30483:SF40">
    <property type="entry name" value="HISTIDINE KINASE"/>
    <property type="match status" value="1"/>
</dbReference>
<dbReference type="SUPFAM" id="SSF53822">
    <property type="entry name" value="Periplasmic binding protein-like I"/>
    <property type="match status" value="1"/>
</dbReference>
<gene>
    <name evidence="1" type="ORF">S06H3_39312</name>
</gene>
<proteinExistence type="predicted"/>
<protein>
    <submittedName>
        <fullName evidence="1">Uncharacterized protein</fullName>
    </submittedName>
</protein>
<evidence type="ECO:0000313" key="1">
    <source>
        <dbReference type="EMBL" id="GAI43559.1"/>
    </source>
</evidence>
<sequence length="192" mass="21729">MGGVVIDRVIYNADDWSDSDFLDNAEDIAYEAADEYGVENVGIEIVSFEEIVDILDQARDYPTLYKLKWFQVEGKINHQIVEETPEEADRLKLYVLHPTLSIFPRYQDLNERFHNETGEDLGFYDANWYDACWIYALSVVEIDSAEAMNVQKVLNSVASSYTGASGPFILDENGDKLSGDHDIWGYSFGGDG</sequence>
<dbReference type="InterPro" id="IPR028082">
    <property type="entry name" value="Peripla_BP_I"/>
</dbReference>
<dbReference type="InterPro" id="IPR051010">
    <property type="entry name" value="BCAA_transport"/>
</dbReference>
<organism evidence="1">
    <name type="scientific">marine sediment metagenome</name>
    <dbReference type="NCBI Taxonomy" id="412755"/>
    <lineage>
        <taxon>unclassified sequences</taxon>
        <taxon>metagenomes</taxon>
        <taxon>ecological metagenomes</taxon>
    </lineage>
</organism>
<dbReference type="PANTHER" id="PTHR30483">
    <property type="entry name" value="LEUCINE-SPECIFIC-BINDING PROTEIN"/>
    <property type="match status" value="1"/>
</dbReference>
<comment type="caution">
    <text evidence="1">The sequence shown here is derived from an EMBL/GenBank/DDBJ whole genome shotgun (WGS) entry which is preliminary data.</text>
</comment>